<proteinExistence type="predicted"/>
<dbReference type="Pfam" id="PF13539">
    <property type="entry name" value="Peptidase_M15_4"/>
    <property type="match status" value="1"/>
</dbReference>
<name>A0A9X9WXZ5_9PROT</name>
<evidence type="ECO:0000313" key="4">
    <source>
        <dbReference type="Proteomes" id="UP001138751"/>
    </source>
</evidence>
<accession>A0A9X9WXZ5</accession>
<reference evidence="3" key="1">
    <citation type="submission" date="2020-01" db="EMBL/GenBank/DDBJ databases">
        <authorList>
            <person name="Rat A."/>
        </authorList>
    </citation>
    <scope>NUCLEOTIDE SEQUENCE</scope>
    <source>
        <strain evidence="3">LMG 31231</strain>
    </source>
</reference>
<evidence type="ECO:0000259" key="2">
    <source>
        <dbReference type="Pfam" id="PF13539"/>
    </source>
</evidence>
<evidence type="ECO:0000313" key="3">
    <source>
        <dbReference type="EMBL" id="MBR0672024.1"/>
    </source>
</evidence>
<dbReference type="InterPro" id="IPR009045">
    <property type="entry name" value="Zn_M74/Hedgehog-like"/>
</dbReference>
<protein>
    <submittedName>
        <fullName evidence="3">M15 family metallopeptidase</fullName>
    </submittedName>
</protein>
<evidence type="ECO:0000256" key="1">
    <source>
        <dbReference type="SAM" id="MobiDB-lite"/>
    </source>
</evidence>
<dbReference type="RefSeq" id="WP_211862399.1">
    <property type="nucleotide sequence ID" value="NZ_JAAEDM010000031.1"/>
</dbReference>
<dbReference type="AlphaFoldDB" id="A0A9X9WXZ5"/>
<reference evidence="3" key="2">
    <citation type="journal article" date="2021" name="Syst. Appl. Microbiol.">
        <title>Roseomonas hellenica sp. nov., isolated from roots of wild-growing Alkanna tinctoria.</title>
        <authorList>
            <person name="Rat A."/>
            <person name="Naranjo H.D."/>
            <person name="Lebbe L."/>
            <person name="Cnockaert M."/>
            <person name="Krigas N."/>
            <person name="Grigoriadou K."/>
            <person name="Maloupa E."/>
            <person name="Willems A."/>
        </authorList>
    </citation>
    <scope>NUCLEOTIDE SEQUENCE</scope>
    <source>
        <strain evidence="3">LMG 31231</strain>
    </source>
</reference>
<dbReference type="SUPFAM" id="SSF55166">
    <property type="entry name" value="Hedgehog/DD-peptidase"/>
    <property type="match status" value="1"/>
</dbReference>
<dbReference type="Proteomes" id="UP001138751">
    <property type="component" value="Unassembled WGS sequence"/>
</dbReference>
<feature type="domain" description="Peptidase M15C" evidence="2">
    <location>
        <begin position="211"/>
        <end position="274"/>
    </location>
</feature>
<organism evidence="3 4">
    <name type="scientific">Neoroseomonas soli</name>
    <dbReference type="NCBI Taxonomy" id="1081025"/>
    <lineage>
        <taxon>Bacteria</taxon>
        <taxon>Pseudomonadati</taxon>
        <taxon>Pseudomonadota</taxon>
        <taxon>Alphaproteobacteria</taxon>
        <taxon>Acetobacterales</taxon>
        <taxon>Acetobacteraceae</taxon>
        <taxon>Neoroseomonas</taxon>
    </lineage>
</organism>
<gene>
    <name evidence="3" type="ORF">GXW76_12655</name>
</gene>
<comment type="caution">
    <text evidence="3">The sequence shown here is derived from an EMBL/GenBank/DDBJ whole genome shotgun (WGS) entry which is preliminary data.</text>
</comment>
<sequence>MANEMTSLQFQKALKADGLFAGKVDGEPSAALDRAIDARFDREALAGRLADGWQGWPPLRRKLAVEQAIIRDAGIEVGKVDGLIGPQTRFARESFQAFDQTGKPLVIPGRDETPAQPVPASGPATRWPRQSEVPAFYGAMEQNQAMLRLPYEMRLSWEPQTRITRFSCHEKVHDAFLRVFQKTLAEYGEMRIQELRLDLFGGCLNKRLMKGGTQMSMHSWGIAVDLDPERNALRMTHREAAFARPEYEPFWRIVEGEGLVSLGRARDFDWMHFQAARL</sequence>
<dbReference type="GO" id="GO:0008233">
    <property type="term" value="F:peptidase activity"/>
    <property type="evidence" value="ECO:0007669"/>
    <property type="project" value="InterPro"/>
</dbReference>
<feature type="region of interest" description="Disordered" evidence="1">
    <location>
        <begin position="108"/>
        <end position="127"/>
    </location>
</feature>
<dbReference type="InterPro" id="IPR039561">
    <property type="entry name" value="Peptidase_M15C"/>
</dbReference>
<dbReference type="EMBL" id="JAAEDM010000031">
    <property type="protein sequence ID" value="MBR0672024.1"/>
    <property type="molecule type" value="Genomic_DNA"/>
</dbReference>
<keyword evidence="4" id="KW-1185">Reference proteome</keyword>